<evidence type="ECO:0000313" key="3">
    <source>
        <dbReference type="Proteomes" id="UP000001542"/>
    </source>
</evidence>
<dbReference type="PANTHER" id="PTHR24159">
    <property type="match status" value="1"/>
</dbReference>
<dbReference type="InParanoid" id="A2F5Q5"/>
<dbReference type="SMR" id="A2F5Q5"/>
<keyword evidence="3" id="KW-1185">Reference proteome</keyword>
<dbReference type="PANTHER" id="PTHR24159:SF5">
    <property type="entry name" value="ANK_REP_REGION DOMAIN-CONTAINING PROTEIN"/>
    <property type="match status" value="1"/>
</dbReference>
<reference evidence="2" key="1">
    <citation type="submission" date="2006-10" db="EMBL/GenBank/DDBJ databases">
        <authorList>
            <person name="Amadeo P."/>
            <person name="Zhao Q."/>
            <person name="Wortman J."/>
            <person name="Fraser-Liggett C."/>
            <person name="Carlton J."/>
        </authorList>
    </citation>
    <scope>NUCLEOTIDE SEQUENCE</scope>
    <source>
        <strain evidence="2">G3</strain>
    </source>
</reference>
<dbReference type="VEuPathDB" id="TrichDB:TVAG_367480"/>
<sequence length="264" mass="29886">MAVMDYQQVYESIKNDDDSIKDLVGKDHANDCFPEGLDFLPTMLKYSPPLISIAAYHGSINAYKYFLSIGSNITELDCFSTPISYFSIVGGNKEIMEDLFTKEIDFSGSVFVAIENGNLDSLIWLKEKNLITKHEQDMRGYSIGLYAILTKNPQLIDFCFKQLNEIPRVNATGNNILIYLLKGGFKDAVKEVVKKYPTLATTPGKNGITPVRLAQMKKYNDLEEILCQKTNTKYQTPKKKEKTEKEETEETENKDPKSVCCLLV</sequence>
<reference evidence="2" key="2">
    <citation type="journal article" date="2007" name="Science">
        <title>Draft genome sequence of the sexually transmitted pathogen Trichomonas vaginalis.</title>
        <authorList>
            <person name="Carlton J.M."/>
            <person name="Hirt R.P."/>
            <person name="Silva J.C."/>
            <person name="Delcher A.L."/>
            <person name="Schatz M."/>
            <person name="Zhao Q."/>
            <person name="Wortman J.R."/>
            <person name="Bidwell S.L."/>
            <person name="Alsmark U.C.M."/>
            <person name="Besteiro S."/>
            <person name="Sicheritz-Ponten T."/>
            <person name="Noel C.J."/>
            <person name="Dacks J.B."/>
            <person name="Foster P.G."/>
            <person name="Simillion C."/>
            <person name="Van de Peer Y."/>
            <person name="Miranda-Saavedra D."/>
            <person name="Barton G.J."/>
            <person name="Westrop G.D."/>
            <person name="Mueller S."/>
            <person name="Dessi D."/>
            <person name="Fiori P.L."/>
            <person name="Ren Q."/>
            <person name="Paulsen I."/>
            <person name="Zhang H."/>
            <person name="Bastida-Corcuera F.D."/>
            <person name="Simoes-Barbosa A."/>
            <person name="Brown M.T."/>
            <person name="Hayes R.D."/>
            <person name="Mukherjee M."/>
            <person name="Okumura C.Y."/>
            <person name="Schneider R."/>
            <person name="Smith A.J."/>
            <person name="Vanacova S."/>
            <person name="Villalvazo M."/>
            <person name="Haas B.J."/>
            <person name="Pertea M."/>
            <person name="Feldblyum T.V."/>
            <person name="Utterback T.R."/>
            <person name="Shu C.L."/>
            <person name="Osoegawa K."/>
            <person name="de Jong P.J."/>
            <person name="Hrdy I."/>
            <person name="Horvathova L."/>
            <person name="Zubacova Z."/>
            <person name="Dolezal P."/>
            <person name="Malik S.B."/>
            <person name="Logsdon J.M. Jr."/>
            <person name="Henze K."/>
            <person name="Gupta A."/>
            <person name="Wang C.C."/>
            <person name="Dunne R.L."/>
            <person name="Upcroft J.A."/>
            <person name="Upcroft P."/>
            <person name="White O."/>
            <person name="Salzberg S.L."/>
            <person name="Tang P."/>
            <person name="Chiu C.-H."/>
            <person name="Lee Y.-S."/>
            <person name="Embley T.M."/>
            <person name="Coombs G.H."/>
            <person name="Mottram J.C."/>
            <person name="Tachezy J."/>
            <person name="Fraser-Liggett C.M."/>
            <person name="Johnson P.J."/>
        </authorList>
    </citation>
    <scope>NUCLEOTIDE SEQUENCE [LARGE SCALE GENOMIC DNA]</scope>
    <source>
        <strain evidence="2">G3</strain>
    </source>
</reference>
<evidence type="ECO:0000256" key="1">
    <source>
        <dbReference type="SAM" id="MobiDB-lite"/>
    </source>
</evidence>
<gene>
    <name evidence="2" type="ORF">TVAG_367480</name>
</gene>
<dbReference type="KEGG" id="tva:4757569"/>
<dbReference type="AlphaFoldDB" id="A2F5Q5"/>
<dbReference type="Gene3D" id="1.25.40.20">
    <property type="entry name" value="Ankyrin repeat-containing domain"/>
    <property type="match status" value="1"/>
</dbReference>
<protein>
    <recommendedName>
        <fullName evidence="4">DUF3447 domain-containing protein</fullName>
    </recommendedName>
</protein>
<feature type="region of interest" description="Disordered" evidence="1">
    <location>
        <begin position="233"/>
        <end position="258"/>
    </location>
</feature>
<dbReference type="VEuPathDB" id="TrichDB:TVAGG3_0977380"/>
<evidence type="ECO:0008006" key="4">
    <source>
        <dbReference type="Google" id="ProtNLM"/>
    </source>
</evidence>
<organism evidence="2 3">
    <name type="scientific">Trichomonas vaginalis (strain ATCC PRA-98 / G3)</name>
    <dbReference type="NCBI Taxonomy" id="412133"/>
    <lineage>
        <taxon>Eukaryota</taxon>
        <taxon>Metamonada</taxon>
        <taxon>Parabasalia</taxon>
        <taxon>Trichomonadida</taxon>
        <taxon>Trichomonadidae</taxon>
        <taxon>Trichomonas</taxon>
    </lineage>
</organism>
<feature type="compositionally biased region" description="Basic and acidic residues" evidence="1">
    <location>
        <begin position="241"/>
        <end position="257"/>
    </location>
</feature>
<evidence type="ECO:0000313" key="2">
    <source>
        <dbReference type="EMBL" id="EAX99755.1"/>
    </source>
</evidence>
<dbReference type="SUPFAM" id="SSF48403">
    <property type="entry name" value="Ankyrin repeat"/>
    <property type="match status" value="1"/>
</dbReference>
<accession>A2F5Q5</accession>
<dbReference type="InterPro" id="IPR036770">
    <property type="entry name" value="Ankyrin_rpt-contain_sf"/>
</dbReference>
<dbReference type="OrthoDB" id="1921232at2759"/>
<dbReference type="EMBL" id="DS113626">
    <property type="protein sequence ID" value="EAX99755.1"/>
    <property type="molecule type" value="Genomic_DNA"/>
</dbReference>
<proteinExistence type="predicted"/>
<name>A2F5Q5_TRIV3</name>
<dbReference type="Proteomes" id="UP000001542">
    <property type="component" value="Unassembled WGS sequence"/>
</dbReference>
<dbReference type="RefSeq" id="XP_001312685.1">
    <property type="nucleotide sequence ID" value="XM_001312684.1"/>
</dbReference>